<name>A0ACB9YV86_9PEZI</name>
<comment type="caution">
    <text evidence="1">The sequence shown here is derived from an EMBL/GenBank/DDBJ whole genome shotgun (WGS) entry which is preliminary data.</text>
</comment>
<keyword evidence="2" id="KW-1185">Reference proteome</keyword>
<accession>A0ACB9YV86</accession>
<reference evidence="1 2" key="1">
    <citation type="journal article" date="2022" name="New Phytol.">
        <title>Ecological generalism drives hyperdiversity of secondary metabolite gene clusters in xylarialean endophytes.</title>
        <authorList>
            <person name="Franco M.E.E."/>
            <person name="Wisecaver J.H."/>
            <person name="Arnold A.E."/>
            <person name="Ju Y.M."/>
            <person name="Slot J.C."/>
            <person name="Ahrendt S."/>
            <person name="Moore L.P."/>
            <person name="Eastman K.E."/>
            <person name="Scott K."/>
            <person name="Konkel Z."/>
            <person name="Mondo S.J."/>
            <person name="Kuo A."/>
            <person name="Hayes R.D."/>
            <person name="Haridas S."/>
            <person name="Andreopoulos B."/>
            <person name="Riley R."/>
            <person name="LaButti K."/>
            <person name="Pangilinan J."/>
            <person name="Lipzen A."/>
            <person name="Amirebrahimi M."/>
            <person name="Yan J."/>
            <person name="Adam C."/>
            <person name="Keymanesh K."/>
            <person name="Ng V."/>
            <person name="Louie K."/>
            <person name="Northen T."/>
            <person name="Drula E."/>
            <person name="Henrissat B."/>
            <person name="Hsieh H.M."/>
            <person name="Youens-Clark K."/>
            <person name="Lutzoni F."/>
            <person name="Miadlikowska J."/>
            <person name="Eastwood D.C."/>
            <person name="Hamelin R.C."/>
            <person name="Grigoriev I.V."/>
            <person name="U'Ren J.M."/>
        </authorList>
    </citation>
    <scope>NUCLEOTIDE SEQUENCE [LARGE SCALE GENOMIC DNA]</scope>
    <source>
        <strain evidence="1 2">CBS 119005</strain>
    </source>
</reference>
<evidence type="ECO:0000313" key="2">
    <source>
        <dbReference type="Proteomes" id="UP001497700"/>
    </source>
</evidence>
<dbReference type="EMBL" id="MU393522">
    <property type="protein sequence ID" value="KAI4862625.1"/>
    <property type="molecule type" value="Genomic_DNA"/>
</dbReference>
<evidence type="ECO:0000313" key="1">
    <source>
        <dbReference type="EMBL" id="KAI4862625.1"/>
    </source>
</evidence>
<gene>
    <name evidence="1" type="ORF">F4820DRAFT_17872</name>
</gene>
<sequence>MPAVNLPSQEAHGNVTLYQGPGAQLRLLYRTTPIIYGLLSLGVVLVLRIVIKRKYKPPSHPSTSWTSEEKSSQVNFPNETMSTNQPSGFSSFSSTEGRDDGGKRHSRDWSKEREDGEALKEEINTSANIDAGTQLILKSGPPPPLPLTPPTLLTGSFTFQDRRLSTAMSSMADFDTSFFSQPNPDYTFQSLTPTLSDSTSTALPYGHDDDYPSIPRRRSYTKMLPLGPGHADSEHDGASFAPSSFPSSSTILPLAPHESFDGREIDVKGEIVSVTNDTGAGWMRHSRVYGGGDCLLCKASGIQGGCPGGFYGDNVPPEHRHH</sequence>
<organism evidence="1 2">
    <name type="scientific">Hypoxylon rubiginosum</name>
    <dbReference type="NCBI Taxonomy" id="110542"/>
    <lineage>
        <taxon>Eukaryota</taxon>
        <taxon>Fungi</taxon>
        <taxon>Dikarya</taxon>
        <taxon>Ascomycota</taxon>
        <taxon>Pezizomycotina</taxon>
        <taxon>Sordariomycetes</taxon>
        <taxon>Xylariomycetidae</taxon>
        <taxon>Xylariales</taxon>
        <taxon>Hypoxylaceae</taxon>
        <taxon>Hypoxylon</taxon>
    </lineage>
</organism>
<proteinExistence type="predicted"/>
<protein>
    <submittedName>
        <fullName evidence="1">Uncharacterized protein</fullName>
    </submittedName>
</protein>
<dbReference type="Proteomes" id="UP001497700">
    <property type="component" value="Unassembled WGS sequence"/>
</dbReference>